<sequence>MDLPVTLESLNVFHQKAMEEDEIQSFQEDLASMIKDSKQKGHFKGLRSESEYLQSLNTKKINSLLPNNLFKRKLDIFETFVKHFDLNNLDVNIPTTLMRTENLPVCFLIRTIKNGKVASRPCYENEFFEMENEGCKETNAGTPLYAYKTPNKEVSVICSIEHAQNIWRSSKEPARLQKFVKSLSNPPSITRVLWVEGSKNKYFSIINNKKLKWDIKNDSKLGPNRQQGVRKRTLSNFEYRKMLKQTSQSINNPFKIKTIEKKGKNRIPSLSQSFCQIPTDDTIFPAQEPKSEASKRLREDSYADFLVDSKKIEKCCVVESRGKYEEICSMVSQIIDFLNKQVFKEDNVKGIVLDFILNNERKWVLLKCKEFSNSYNKSLQTSCALNNGWEKKRYIRKERSQSNDFSRDLKLKTLKLETSEVEPSIKNEETQSTLAESYKAKPRHRLTPIDLSEKDIFERCSKVNERIDKIVSHQSEINLSSHFTEPQSNPAYEARISPQSCSIWNPSISKFKCPFYKKATIESSNSSNNSEGSFNEKVDAYTRNHINNMIDSLDELNLNAQIAKVKNEKLVEKYGGDAFWNKFILSLYNKILANELLSKYFKSSKLENFAMIVDGMFELFNGNVTLAFRRKVRASHQFMGLVEKEFNFYVDIFEDTLNEFQVTDIDKNIVMTQIRSMKCLICRQSS</sequence>
<dbReference type="Gene3D" id="1.10.490.10">
    <property type="entry name" value="Globins"/>
    <property type="match status" value="1"/>
</dbReference>
<dbReference type="Proteomes" id="UP001162131">
    <property type="component" value="Unassembled WGS sequence"/>
</dbReference>
<protein>
    <submittedName>
        <fullName evidence="1">Uncharacterized protein</fullName>
    </submittedName>
</protein>
<dbReference type="GO" id="GO:0019825">
    <property type="term" value="F:oxygen binding"/>
    <property type="evidence" value="ECO:0007669"/>
    <property type="project" value="InterPro"/>
</dbReference>
<dbReference type="EMBL" id="CAJZBQ010000022">
    <property type="protein sequence ID" value="CAG9319274.1"/>
    <property type="molecule type" value="Genomic_DNA"/>
</dbReference>
<keyword evidence="2" id="KW-1185">Reference proteome</keyword>
<proteinExistence type="predicted"/>
<dbReference type="GO" id="GO:0020037">
    <property type="term" value="F:heme binding"/>
    <property type="evidence" value="ECO:0007669"/>
    <property type="project" value="InterPro"/>
</dbReference>
<organism evidence="1 2">
    <name type="scientific">Blepharisma stoltei</name>
    <dbReference type="NCBI Taxonomy" id="1481888"/>
    <lineage>
        <taxon>Eukaryota</taxon>
        <taxon>Sar</taxon>
        <taxon>Alveolata</taxon>
        <taxon>Ciliophora</taxon>
        <taxon>Postciliodesmatophora</taxon>
        <taxon>Heterotrichea</taxon>
        <taxon>Heterotrichida</taxon>
        <taxon>Blepharismidae</taxon>
        <taxon>Blepharisma</taxon>
    </lineage>
</organism>
<dbReference type="InterPro" id="IPR012292">
    <property type="entry name" value="Globin/Proto"/>
</dbReference>
<evidence type="ECO:0000313" key="1">
    <source>
        <dbReference type="EMBL" id="CAG9319274.1"/>
    </source>
</evidence>
<name>A0AAU9J1Z7_9CILI</name>
<dbReference type="AlphaFoldDB" id="A0AAU9J1Z7"/>
<evidence type="ECO:0000313" key="2">
    <source>
        <dbReference type="Proteomes" id="UP001162131"/>
    </source>
</evidence>
<accession>A0AAU9J1Z7</accession>
<dbReference type="SUPFAM" id="SSF46458">
    <property type="entry name" value="Globin-like"/>
    <property type="match status" value="1"/>
</dbReference>
<reference evidence="1" key="1">
    <citation type="submission" date="2021-09" db="EMBL/GenBank/DDBJ databases">
        <authorList>
            <consortium name="AG Swart"/>
            <person name="Singh M."/>
            <person name="Singh A."/>
            <person name="Seah K."/>
            <person name="Emmerich C."/>
        </authorList>
    </citation>
    <scope>NUCLEOTIDE SEQUENCE</scope>
    <source>
        <strain evidence="1">ATCC30299</strain>
    </source>
</reference>
<gene>
    <name evidence="1" type="ORF">BSTOLATCC_MIC23482</name>
</gene>
<comment type="caution">
    <text evidence="1">The sequence shown here is derived from an EMBL/GenBank/DDBJ whole genome shotgun (WGS) entry which is preliminary data.</text>
</comment>
<dbReference type="InterPro" id="IPR009050">
    <property type="entry name" value="Globin-like_sf"/>
</dbReference>